<keyword evidence="4" id="KW-1185">Reference proteome</keyword>
<dbReference type="AlphaFoldDB" id="R4KCE2"/>
<dbReference type="Proteomes" id="UP000013523">
    <property type="component" value="Chromosome"/>
</dbReference>
<dbReference type="STRING" id="86416.Clopa_3404"/>
<feature type="domain" description="HTH cro/C1-type" evidence="2">
    <location>
        <begin position="6"/>
        <end position="61"/>
    </location>
</feature>
<gene>
    <name evidence="3" type="ORF">Clopa_3404</name>
</gene>
<dbReference type="eggNOG" id="COG1396">
    <property type="taxonomic scope" value="Bacteria"/>
</dbReference>
<dbReference type="SUPFAM" id="SSF47413">
    <property type="entry name" value="lambda repressor-like DNA-binding domains"/>
    <property type="match status" value="1"/>
</dbReference>
<sequence>MNGYNIKKIREEKHITINKLAELAGMSVGYLSDIENNKKKNPTIDKIEKIADALGITIKELLTTEEQLNYTIDTIKNIHNIVKEGLENSSYVVDNKNNLILEPFYDVEFTETERSEIVQYMKYLLSKRKR</sequence>
<evidence type="ECO:0000313" key="3">
    <source>
        <dbReference type="EMBL" id="AGK98199.1"/>
    </source>
</evidence>
<dbReference type="PATRIC" id="fig|86416.3.peg.3398"/>
<dbReference type="CDD" id="cd00093">
    <property type="entry name" value="HTH_XRE"/>
    <property type="match status" value="1"/>
</dbReference>
<name>R4KCE2_CLOPA</name>
<dbReference type="EMBL" id="CP003261">
    <property type="protein sequence ID" value="AGK98199.1"/>
    <property type="molecule type" value="Genomic_DNA"/>
</dbReference>
<evidence type="ECO:0000256" key="1">
    <source>
        <dbReference type="ARBA" id="ARBA00023125"/>
    </source>
</evidence>
<dbReference type="RefSeq" id="WP_015616484.1">
    <property type="nucleotide sequence ID" value="NC_021182.1"/>
</dbReference>
<accession>R4KCE2</accession>
<dbReference type="Pfam" id="PF01381">
    <property type="entry name" value="HTH_3"/>
    <property type="match status" value="1"/>
</dbReference>
<dbReference type="PROSITE" id="PS50943">
    <property type="entry name" value="HTH_CROC1"/>
    <property type="match status" value="1"/>
</dbReference>
<dbReference type="GO" id="GO:0003700">
    <property type="term" value="F:DNA-binding transcription factor activity"/>
    <property type="evidence" value="ECO:0007669"/>
    <property type="project" value="TreeGrafter"/>
</dbReference>
<evidence type="ECO:0000259" key="2">
    <source>
        <dbReference type="PROSITE" id="PS50943"/>
    </source>
</evidence>
<dbReference type="HOGENOM" id="CLU_1934395_0_0_9"/>
<dbReference type="InterPro" id="IPR050807">
    <property type="entry name" value="TransReg_Diox_bact_type"/>
</dbReference>
<dbReference type="GO" id="GO:0005829">
    <property type="term" value="C:cytosol"/>
    <property type="evidence" value="ECO:0007669"/>
    <property type="project" value="TreeGrafter"/>
</dbReference>
<dbReference type="InterPro" id="IPR010982">
    <property type="entry name" value="Lambda_DNA-bd_dom_sf"/>
</dbReference>
<dbReference type="GO" id="GO:0003677">
    <property type="term" value="F:DNA binding"/>
    <property type="evidence" value="ECO:0007669"/>
    <property type="project" value="UniProtKB-KW"/>
</dbReference>
<proteinExistence type="predicted"/>
<dbReference type="KEGG" id="cpas:Clopa_3404"/>
<organism evidence="3 4">
    <name type="scientific">Clostridium pasteurianum BC1</name>
    <dbReference type="NCBI Taxonomy" id="86416"/>
    <lineage>
        <taxon>Bacteria</taxon>
        <taxon>Bacillati</taxon>
        <taxon>Bacillota</taxon>
        <taxon>Clostridia</taxon>
        <taxon>Eubacteriales</taxon>
        <taxon>Clostridiaceae</taxon>
        <taxon>Clostridium</taxon>
    </lineage>
</organism>
<dbReference type="InterPro" id="IPR001387">
    <property type="entry name" value="Cro/C1-type_HTH"/>
</dbReference>
<dbReference type="PANTHER" id="PTHR46797:SF1">
    <property type="entry name" value="METHYLPHOSPHONATE SYNTHASE"/>
    <property type="match status" value="1"/>
</dbReference>
<dbReference type="PANTHER" id="PTHR46797">
    <property type="entry name" value="HTH-TYPE TRANSCRIPTIONAL REGULATOR"/>
    <property type="match status" value="1"/>
</dbReference>
<dbReference type="Gene3D" id="1.10.260.40">
    <property type="entry name" value="lambda repressor-like DNA-binding domains"/>
    <property type="match status" value="1"/>
</dbReference>
<reference evidence="3 4" key="1">
    <citation type="submission" date="2012-01" db="EMBL/GenBank/DDBJ databases">
        <title>Complete sequence of chromosome of Clostridium pasteurianum BC1.</title>
        <authorList>
            <consortium name="US DOE Joint Genome Institute"/>
            <person name="Lucas S."/>
            <person name="Han J."/>
            <person name="Lapidus A."/>
            <person name="Cheng J.-F."/>
            <person name="Goodwin L."/>
            <person name="Pitluck S."/>
            <person name="Peters L."/>
            <person name="Mikhailova N."/>
            <person name="Teshima H."/>
            <person name="Detter J.C."/>
            <person name="Han C."/>
            <person name="Tapia R."/>
            <person name="Land M."/>
            <person name="Hauser L."/>
            <person name="Kyrpides N."/>
            <person name="Ivanova N."/>
            <person name="Pagani I."/>
            <person name="Dunn J."/>
            <person name="Taghavi S."/>
            <person name="Francis A."/>
            <person name="van der Lelie D."/>
            <person name="Woyke T."/>
        </authorList>
    </citation>
    <scope>NUCLEOTIDE SEQUENCE [LARGE SCALE GENOMIC DNA]</scope>
    <source>
        <strain evidence="3 4">BC1</strain>
    </source>
</reference>
<evidence type="ECO:0000313" key="4">
    <source>
        <dbReference type="Proteomes" id="UP000013523"/>
    </source>
</evidence>
<protein>
    <submittedName>
        <fullName evidence="3">Putative transcriptional regulator</fullName>
    </submittedName>
</protein>
<keyword evidence="1" id="KW-0238">DNA-binding</keyword>
<dbReference type="SMART" id="SM00530">
    <property type="entry name" value="HTH_XRE"/>
    <property type="match status" value="1"/>
</dbReference>